<evidence type="ECO:0000256" key="1">
    <source>
        <dbReference type="SAM" id="Phobius"/>
    </source>
</evidence>
<dbReference type="Proteomes" id="UP000287410">
    <property type="component" value="Unassembled WGS sequence"/>
</dbReference>
<keyword evidence="3" id="KW-1185">Reference proteome</keyword>
<protein>
    <recommendedName>
        <fullName evidence="4">Ribosomal protein L7/L12 C-terminal domain-containing protein</fullName>
    </recommendedName>
</protein>
<organism evidence="2 3">
    <name type="scientific">Aliidiomarina sedimenti</name>
    <dbReference type="NCBI Taxonomy" id="1933879"/>
    <lineage>
        <taxon>Bacteria</taxon>
        <taxon>Pseudomonadati</taxon>
        <taxon>Pseudomonadota</taxon>
        <taxon>Gammaproteobacteria</taxon>
        <taxon>Alteromonadales</taxon>
        <taxon>Idiomarinaceae</taxon>
        <taxon>Aliidiomarina</taxon>
    </lineage>
</organism>
<keyword evidence="1" id="KW-0812">Transmembrane</keyword>
<sequence>MAEFPWFLVPVLVALYFLVSMQLGVYRKRIHFLEVKVDALLKRTGIEFDDTSLVPAEVHQAVKAGHRLKAIRLYRKMTGAELKKASEVVNDLLSSR</sequence>
<comment type="caution">
    <text evidence="2">The sequence shown here is derived from an EMBL/GenBank/DDBJ whole genome shotgun (WGS) entry which is preliminary data.</text>
</comment>
<gene>
    <name evidence="2" type="ORF">CWE12_03130</name>
</gene>
<keyword evidence="1" id="KW-0472">Membrane</keyword>
<dbReference type="EMBL" id="PIPN01000001">
    <property type="protein sequence ID" value="RUO31998.1"/>
    <property type="molecule type" value="Genomic_DNA"/>
</dbReference>
<reference evidence="2 3" key="1">
    <citation type="journal article" date="2018" name="Front. Microbiol.">
        <title>Genome-Based Analysis Reveals the Taxonomy and Diversity of the Family Idiomarinaceae.</title>
        <authorList>
            <person name="Liu Y."/>
            <person name="Lai Q."/>
            <person name="Shao Z."/>
        </authorList>
    </citation>
    <scope>NUCLEOTIDE SEQUENCE [LARGE SCALE GENOMIC DNA]</scope>
    <source>
        <strain evidence="2 3">GBSy1</strain>
    </source>
</reference>
<dbReference type="RefSeq" id="WP_126788200.1">
    <property type="nucleotide sequence ID" value="NZ_PIPN01000001.1"/>
</dbReference>
<keyword evidence="1" id="KW-1133">Transmembrane helix</keyword>
<evidence type="ECO:0000313" key="3">
    <source>
        <dbReference type="Proteomes" id="UP000287410"/>
    </source>
</evidence>
<evidence type="ECO:0008006" key="4">
    <source>
        <dbReference type="Google" id="ProtNLM"/>
    </source>
</evidence>
<name>A0ABY0C3B8_9GAMM</name>
<proteinExistence type="predicted"/>
<feature type="transmembrane region" description="Helical" evidence="1">
    <location>
        <begin position="6"/>
        <end position="26"/>
    </location>
</feature>
<accession>A0ABY0C3B8</accession>
<evidence type="ECO:0000313" key="2">
    <source>
        <dbReference type="EMBL" id="RUO31998.1"/>
    </source>
</evidence>